<protein>
    <submittedName>
        <fullName evidence="4">GLRX1 protein</fullName>
    </submittedName>
</protein>
<evidence type="ECO:0000313" key="4">
    <source>
        <dbReference type="EMBL" id="NXU58313.1"/>
    </source>
</evidence>
<dbReference type="EMBL" id="VZTY01031762">
    <property type="protein sequence ID" value="NXU58313.1"/>
    <property type="molecule type" value="Genomic_DNA"/>
</dbReference>
<dbReference type="Pfam" id="PF00462">
    <property type="entry name" value="Glutaredoxin"/>
    <property type="match status" value="1"/>
</dbReference>
<dbReference type="InterPro" id="IPR047185">
    <property type="entry name" value="GLRX1"/>
</dbReference>
<name>A0A7L3LXK3_9CHAR</name>
<evidence type="ECO:0000256" key="2">
    <source>
        <dbReference type="ARBA" id="ARBA00022982"/>
    </source>
</evidence>
<dbReference type="Proteomes" id="UP000582182">
    <property type="component" value="Unassembled WGS sequence"/>
</dbReference>
<dbReference type="OrthoDB" id="418495at2759"/>
<dbReference type="SUPFAM" id="SSF52833">
    <property type="entry name" value="Thioredoxin-like"/>
    <property type="match status" value="1"/>
</dbReference>
<keyword evidence="1" id="KW-0813">Transport</keyword>
<proteinExistence type="predicted"/>
<dbReference type="AlphaFoldDB" id="A0A7L3LXK3"/>
<dbReference type="PRINTS" id="PR00160">
    <property type="entry name" value="GLUTAREDOXIN"/>
</dbReference>
<dbReference type="InterPro" id="IPR014025">
    <property type="entry name" value="Glutaredoxin_subgr"/>
</dbReference>
<evidence type="ECO:0000313" key="5">
    <source>
        <dbReference type="Proteomes" id="UP000582182"/>
    </source>
</evidence>
<dbReference type="PANTHER" id="PTHR46185:SF1">
    <property type="entry name" value="GLUTAREDOXIN-1"/>
    <property type="match status" value="1"/>
</dbReference>
<gene>
    <name evidence="4" type="primary">Glrx</name>
    <name evidence="4" type="ORF">TURVEL_R08608</name>
</gene>
<dbReference type="PROSITE" id="PS51354">
    <property type="entry name" value="GLUTAREDOXIN_2"/>
    <property type="match status" value="1"/>
</dbReference>
<dbReference type="GO" id="GO:0015038">
    <property type="term" value="F:glutathione disulfide oxidoreductase activity"/>
    <property type="evidence" value="ECO:0007669"/>
    <property type="project" value="TreeGrafter"/>
</dbReference>
<dbReference type="GO" id="GO:0005739">
    <property type="term" value="C:mitochondrion"/>
    <property type="evidence" value="ECO:0007669"/>
    <property type="project" value="TreeGrafter"/>
</dbReference>
<reference evidence="4 5" key="1">
    <citation type="submission" date="2019-09" db="EMBL/GenBank/DDBJ databases">
        <title>Bird 10,000 Genomes (B10K) Project - Family phase.</title>
        <authorList>
            <person name="Zhang G."/>
        </authorList>
    </citation>
    <scope>NUCLEOTIDE SEQUENCE [LARGE SCALE GENOMIC DNA]</scope>
    <source>
        <strain evidence="4">B10K-DU-029-46</strain>
    </source>
</reference>
<feature type="non-terminal residue" evidence="4">
    <location>
        <position position="101"/>
    </location>
</feature>
<dbReference type="PANTHER" id="PTHR46185">
    <property type="entry name" value="GLUTAREDOXIN-1"/>
    <property type="match status" value="1"/>
</dbReference>
<dbReference type="InterPro" id="IPR002109">
    <property type="entry name" value="Glutaredoxin"/>
</dbReference>
<evidence type="ECO:0000256" key="1">
    <source>
        <dbReference type="ARBA" id="ARBA00022448"/>
    </source>
</evidence>
<evidence type="ECO:0000259" key="3">
    <source>
        <dbReference type="Pfam" id="PF00462"/>
    </source>
</evidence>
<organism evidence="4 5">
    <name type="scientific">Turnix velox</name>
    <name type="common">Little buttonquail</name>
    <dbReference type="NCBI Taxonomy" id="2529409"/>
    <lineage>
        <taxon>Eukaryota</taxon>
        <taxon>Metazoa</taxon>
        <taxon>Chordata</taxon>
        <taxon>Craniata</taxon>
        <taxon>Vertebrata</taxon>
        <taxon>Euteleostomi</taxon>
        <taxon>Archelosauria</taxon>
        <taxon>Archosauria</taxon>
        <taxon>Dinosauria</taxon>
        <taxon>Saurischia</taxon>
        <taxon>Theropoda</taxon>
        <taxon>Coelurosauria</taxon>
        <taxon>Aves</taxon>
        <taxon>Neognathae</taxon>
        <taxon>Neoaves</taxon>
        <taxon>Charadriiformes</taxon>
        <taxon>Turnicidae</taxon>
        <taxon>Turnix</taxon>
    </lineage>
</organism>
<dbReference type="Gene3D" id="3.40.30.10">
    <property type="entry name" value="Glutaredoxin"/>
    <property type="match status" value="1"/>
</dbReference>
<dbReference type="InterPro" id="IPR036249">
    <property type="entry name" value="Thioredoxin-like_sf"/>
</dbReference>
<keyword evidence="5" id="KW-1185">Reference proteome</keyword>
<feature type="non-terminal residue" evidence="4">
    <location>
        <position position="1"/>
    </location>
</feature>
<comment type="caution">
    <text evidence="4">The sequence shown here is derived from an EMBL/GenBank/DDBJ whole genome shotgun (WGS) entry which is preliminary data.</text>
</comment>
<accession>A0A7L3LXK3</accession>
<feature type="domain" description="Glutaredoxin" evidence="3">
    <location>
        <begin position="15"/>
        <end position="77"/>
    </location>
</feature>
<sequence>SMAAYVIGKVKDDRVTVFMKRGCPYSRNALEMLKKHIYLPDRLHVFDITGMEDVQDYLQDVTGERTVPRIFIGRQCIGGYTELENLSWKLPEMLRQIGAMK</sequence>
<keyword evidence="2" id="KW-0249">Electron transport</keyword>